<evidence type="ECO:0000313" key="10">
    <source>
        <dbReference type="Proteomes" id="UP000594688"/>
    </source>
</evidence>
<evidence type="ECO:0000256" key="5">
    <source>
        <dbReference type="ARBA" id="ARBA00022692"/>
    </source>
</evidence>
<comment type="similarity">
    <text evidence="2">Belongs to the auxin efflux carrier (TC 2.A.69) family.</text>
</comment>
<keyword evidence="7 8" id="KW-0472">Membrane</keyword>
<evidence type="ECO:0000256" key="1">
    <source>
        <dbReference type="ARBA" id="ARBA00004651"/>
    </source>
</evidence>
<dbReference type="EMBL" id="CP048685">
    <property type="protein sequence ID" value="QPJ62972.1"/>
    <property type="molecule type" value="Genomic_DNA"/>
</dbReference>
<dbReference type="InterPro" id="IPR004776">
    <property type="entry name" value="Mem_transp_PIN-like"/>
</dbReference>
<evidence type="ECO:0000256" key="3">
    <source>
        <dbReference type="ARBA" id="ARBA00022448"/>
    </source>
</evidence>
<dbReference type="GO" id="GO:0055085">
    <property type="term" value="P:transmembrane transport"/>
    <property type="evidence" value="ECO:0007669"/>
    <property type="project" value="InterPro"/>
</dbReference>
<name>A0A7T0BXW0_9BACT</name>
<evidence type="ECO:0000313" key="9">
    <source>
        <dbReference type="EMBL" id="QPJ62972.1"/>
    </source>
</evidence>
<proteinExistence type="inferred from homology"/>
<dbReference type="InterPro" id="IPR038770">
    <property type="entry name" value="Na+/solute_symporter_sf"/>
</dbReference>
<feature type="transmembrane region" description="Helical" evidence="8">
    <location>
        <begin position="57"/>
        <end position="77"/>
    </location>
</feature>
<dbReference type="Gene3D" id="1.20.1530.20">
    <property type="match status" value="1"/>
</dbReference>
<feature type="transmembrane region" description="Helical" evidence="8">
    <location>
        <begin position="229"/>
        <end position="252"/>
    </location>
</feature>
<dbReference type="Proteomes" id="UP000594688">
    <property type="component" value="Chromosome"/>
</dbReference>
<reference evidence="9 10" key="1">
    <citation type="submission" date="2020-02" db="EMBL/GenBank/DDBJ databases">
        <title>Genomic and physiological characterization of two novel Nitrospinaceae genera.</title>
        <authorList>
            <person name="Mueller A.J."/>
            <person name="Jung M.-Y."/>
            <person name="Strachan C.R."/>
            <person name="Herbold C.W."/>
            <person name="Kirkegaard R.H."/>
            <person name="Daims H."/>
        </authorList>
    </citation>
    <scope>NUCLEOTIDE SEQUENCE [LARGE SCALE GENOMIC DNA]</scope>
    <source>
        <strain evidence="9">EB</strain>
    </source>
</reference>
<dbReference type="KEGG" id="nli:G3M70_14245"/>
<gene>
    <name evidence="9" type="ORF">G3M70_14245</name>
</gene>
<dbReference type="GO" id="GO:0005886">
    <property type="term" value="C:plasma membrane"/>
    <property type="evidence" value="ECO:0007669"/>
    <property type="project" value="UniProtKB-SubCell"/>
</dbReference>
<keyword evidence="6 8" id="KW-1133">Transmembrane helix</keyword>
<dbReference type="PANTHER" id="PTHR36838:SF1">
    <property type="entry name" value="SLR1864 PROTEIN"/>
    <property type="match status" value="1"/>
</dbReference>
<keyword evidence="3" id="KW-0813">Transport</keyword>
<evidence type="ECO:0000256" key="7">
    <source>
        <dbReference type="ARBA" id="ARBA00023136"/>
    </source>
</evidence>
<evidence type="ECO:0000256" key="2">
    <source>
        <dbReference type="ARBA" id="ARBA00010145"/>
    </source>
</evidence>
<keyword evidence="5 8" id="KW-0812">Transmembrane</keyword>
<feature type="transmembrane region" description="Helical" evidence="8">
    <location>
        <begin position="26"/>
        <end position="45"/>
    </location>
</feature>
<dbReference type="Pfam" id="PF03547">
    <property type="entry name" value="Mem_trans"/>
    <property type="match status" value="1"/>
</dbReference>
<keyword evidence="4" id="KW-1003">Cell membrane</keyword>
<dbReference type="AlphaFoldDB" id="A0A7T0BXW0"/>
<dbReference type="PANTHER" id="PTHR36838">
    <property type="entry name" value="AUXIN EFFLUX CARRIER FAMILY PROTEIN"/>
    <property type="match status" value="1"/>
</dbReference>
<comment type="subcellular location">
    <subcellularLocation>
        <location evidence="1">Cell membrane</location>
        <topology evidence="1">Multi-pass membrane protein</topology>
    </subcellularLocation>
</comment>
<feature type="transmembrane region" description="Helical" evidence="8">
    <location>
        <begin position="138"/>
        <end position="159"/>
    </location>
</feature>
<evidence type="ECO:0000256" key="4">
    <source>
        <dbReference type="ARBA" id="ARBA00022475"/>
    </source>
</evidence>
<sequence>MSLLIPSFAFVHLYQMELHAGQLNTLFLSAWIILLLPGVLAWLYFQKQDMNHRGLYLPIMFMNSVNLPFPILLSAFGEEAFPYALVFYLASLLGIFTLGSLIVAEKKGFFQLFKEPVIYAIAIAMWMNLGEVDVPEILIQPLSLLESATIPIVLLVLGMQLSRVKIRQWKLPLLAGIFRLGGGLLAAVLCIWLFKLEGLPQKVVLLEAVMPSAVIGALVAEKYQADPELVASTVALSTFASIFIIPLVLYYIT</sequence>
<accession>A0A7T0BXW0</accession>
<organism evidence="9 10">
    <name type="scientific">Candidatus Nitronauta litoralis</name>
    <dbReference type="NCBI Taxonomy" id="2705533"/>
    <lineage>
        <taxon>Bacteria</taxon>
        <taxon>Pseudomonadati</taxon>
        <taxon>Nitrospinota/Tectimicrobiota group</taxon>
        <taxon>Nitrospinota</taxon>
        <taxon>Nitrospinia</taxon>
        <taxon>Nitrospinales</taxon>
        <taxon>Nitrospinaceae</taxon>
        <taxon>Candidatus Nitronauta</taxon>
    </lineage>
</organism>
<feature type="transmembrane region" description="Helical" evidence="8">
    <location>
        <begin position="83"/>
        <end position="104"/>
    </location>
</feature>
<feature type="transmembrane region" description="Helical" evidence="8">
    <location>
        <begin position="116"/>
        <end position="132"/>
    </location>
</feature>
<feature type="transmembrane region" description="Helical" evidence="8">
    <location>
        <begin position="171"/>
        <end position="194"/>
    </location>
</feature>
<evidence type="ECO:0000256" key="6">
    <source>
        <dbReference type="ARBA" id="ARBA00022989"/>
    </source>
</evidence>
<evidence type="ECO:0000256" key="8">
    <source>
        <dbReference type="SAM" id="Phobius"/>
    </source>
</evidence>
<protein>
    <submittedName>
        <fullName evidence="9">AEC family transporter</fullName>
    </submittedName>
</protein>